<dbReference type="InterPro" id="IPR005940">
    <property type="entry name" value="Anthranilate_Pribosyl_Tfrase"/>
</dbReference>
<feature type="domain" description="Glycosyl transferase family 3 N-terminal" evidence="6">
    <location>
        <begin position="5"/>
        <end position="66"/>
    </location>
</feature>
<dbReference type="SUPFAM" id="SSF52418">
    <property type="entry name" value="Nucleoside phosphorylase/phosphoribosyltransferase catalytic domain"/>
    <property type="match status" value="1"/>
</dbReference>
<evidence type="ECO:0000256" key="1">
    <source>
        <dbReference type="ARBA" id="ARBA00022605"/>
    </source>
</evidence>
<accession>A0A650CGS9</accession>
<protein>
    <recommendedName>
        <fullName evidence="4">Anthranilate phosphoribosyltransferase</fullName>
        <ecNumber evidence="4">2.4.2.18</ecNumber>
    </recommendedName>
</protein>
<evidence type="ECO:0000256" key="2">
    <source>
        <dbReference type="ARBA" id="ARBA00022676"/>
    </source>
</evidence>
<feature type="binding site" evidence="4">
    <location>
        <position position="224"/>
    </location>
    <ligand>
        <name>Mg(2+)</name>
        <dbReference type="ChEBI" id="CHEBI:18420"/>
        <label>1</label>
    </ligand>
</feature>
<keyword evidence="9" id="KW-1185">Reference proteome</keyword>
<dbReference type="Gene3D" id="3.40.1030.10">
    <property type="entry name" value="Nucleoside phosphorylase/phosphoribosyltransferase catalytic domain"/>
    <property type="match status" value="1"/>
</dbReference>
<dbReference type="GeneID" id="95642527"/>
<dbReference type="AlphaFoldDB" id="A0A650CGS9"/>
<feature type="binding site" evidence="4">
    <location>
        <begin position="106"/>
        <end position="114"/>
    </location>
    <ligand>
        <name>5-phospho-alpha-D-ribose 1-diphosphate</name>
        <dbReference type="ChEBI" id="CHEBI:58017"/>
    </ligand>
</feature>
<proteinExistence type="inferred from homology"/>
<dbReference type="InterPro" id="IPR035902">
    <property type="entry name" value="Nuc_phospho_transferase"/>
</dbReference>
<name>A0A650CGS9_SULOH</name>
<feature type="binding site" evidence="4">
    <location>
        <begin position="82"/>
        <end position="83"/>
    </location>
    <ligand>
        <name>5-phospho-alpha-D-ribose 1-diphosphate</name>
        <dbReference type="ChEBI" id="CHEBI:58017"/>
    </ligand>
</feature>
<keyword evidence="1 4" id="KW-0028">Amino-acid biosynthesis</keyword>
<dbReference type="Proteomes" id="UP000582213">
    <property type="component" value="Unassembled WGS sequence"/>
</dbReference>
<dbReference type="OrthoDB" id="8214at2157"/>
<comment type="pathway">
    <text evidence="4">Amino-acid biosynthesis; L-tryptophan biosynthesis; L-tryptophan from chorismate: step 2/5.</text>
</comment>
<dbReference type="InterPro" id="IPR017459">
    <property type="entry name" value="Glycosyl_Trfase_fam3_N_dom"/>
</dbReference>
<feature type="binding site" evidence="4">
    <location>
        <position position="118"/>
    </location>
    <ligand>
        <name>5-phospho-alpha-D-ribose 1-diphosphate</name>
        <dbReference type="ChEBI" id="CHEBI:58017"/>
    </ligand>
</feature>
<comment type="caution">
    <text evidence="4">Lacks conserved residue(s) required for the propagation of feature annotation.</text>
</comment>
<evidence type="ECO:0000259" key="6">
    <source>
        <dbReference type="Pfam" id="PF02885"/>
    </source>
</evidence>
<dbReference type="SMR" id="A0A650CGS9"/>
<evidence type="ECO:0000313" key="8">
    <source>
        <dbReference type="EMBL" id="QGR16979.1"/>
    </source>
</evidence>
<feature type="binding site" evidence="4">
    <location>
        <position position="223"/>
    </location>
    <ligand>
        <name>Mg(2+)</name>
        <dbReference type="ChEBI" id="CHEBI:18420"/>
        <label>2</label>
    </ligand>
</feature>
<dbReference type="SUPFAM" id="SSF47648">
    <property type="entry name" value="Nucleoside phosphorylase/phosphoribosyltransferase N-terminal domain"/>
    <property type="match status" value="1"/>
</dbReference>
<keyword evidence="4" id="KW-0057">Aromatic amino acid biosynthesis</keyword>
<evidence type="ECO:0000256" key="3">
    <source>
        <dbReference type="ARBA" id="ARBA00022679"/>
    </source>
</evidence>
<feature type="binding site" evidence="4">
    <location>
        <position position="109"/>
    </location>
    <ligand>
        <name>anthranilate</name>
        <dbReference type="ChEBI" id="CHEBI:16567"/>
        <label>1</label>
    </ligand>
</feature>
<feature type="binding site" evidence="4">
    <location>
        <position position="87"/>
    </location>
    <ligand>
        <name>5-phospho-alpha-D-ribose 1-diphosphate</name>
        <dbReference type="ChEBI" id="CHEBI:58017"/>
    </ligand>
</feature>
<dbReference type="PANTHER" id="PTHR43285:SF2">
    <property type="entry name" value="ANTHRANILATE PHOSPHORIBOSYLTRANSFERASE"/>
    <property type="match status" value="1"/>
</dbReference>
<comment type="function">
    <text evidence="4">Catalyzes the transfer of the phosphoribosyl group of 5-phosphorylribose-1-pyrophosphate (PRPP) to anthranilate to yield N-(5'-phosphoribosyl)-anthranilate (PRA).</text>
</comment>
<keyword evidence="4" id="KW-0479">Metal-binding</keyword>
<evidence type="ECO:0000313" key="7">
    <source>
        <dbReference type="EMBL" id="MBB5252578.1"/>
    </source>
</evidence>
<evidence type="ECO:0000313" key="10">
    <source>
        <dbReference type="Proteomes" id="UP000582213"/>
    </source>
</evidence>
<dbReference type="KEGG" id="soh:D1869_07160"/>
<feature type="binding site" evidence="4">
    <location>
        <position position="91"/>
    </location>
    <ligand>
        <name>Mg(2+)</name>
        <dbReference type="ChEBI" id="CHEBI:18420"/>
        <label>1</label>
    </ligand>
</feature>
<dbReference type="UniPathway" id="UPA00035">
    <property type="reaction ID" value="UER00041"/>
</dbReference>
<comment type="similarity">
    <text evidence="4">Belongs to the anthranilate phosphoribosyltransferase family.</text>
</comment>
<evidence type="ECO:0000259" key="5">
    <source>
        <dbReference type="Pfam" id="PF00591"/>
    </source>
</evidence>
<evidence type="ECO:0000313" key="9">
    <source>
        <dbReference type="Proteomes" id="UP000427373"/>
    </source>
</evidence>
<dbReference type="GO" id="GO:0005829">
    <property type="term" value="C:cytosol"/>
    <property type="evidence" value="ECO:0007669"/>
    <property type="project" value="TreeGrafter"/>
</dbReference>
<comment type="subunit">
    <text evidence="4">Homodimer.</text>
</comment>
<keyword evidence="2 4" id="KW-0328">Glycosyltransferase</keyword>
<dbReference type="EC" id="2.4.2.18" evidence="4"/>
<dbReference type="RefSeq" id="WP_010979250.1">
    <property type="nucleotide sequence ID" value="NZ_AP031374.1"/>
</dbReference>
<reference evidence="7 10" key="2">
    <citation type="submission" date="2020-08" db="EMBL/GenBank/DDBJ databases">
        <title>Genomic Encyclopedia of Type Strains, Phase IV (KMG-IV): sequencing the most valuable type-strain genomes for metagenomic binning, comparative biology and taxonomic classification.</title>
        <authorList>
            <person name="Goeker M."/>
        </authorList>
    </citation>
    <scope>NUCLEOTIDE SEQUENCE [LARGE SCALE GENOMIC DNA]</scope>
    <source>
        <strain evidence="7 10">DSM 12421</strain>
    </source>
</reference>
<feature type="binding site" evidence="4">
    <location>
        <position position="79"/>
    </location>
    <ligand>
        <name>5-phospho-alpha-D-ribose 1-diphosphate</name>
        <dbReference type="ChEBI" id="CHEBI:58017"/>
    </ligand>
</feature>
<dbReference type="EMBL" id="JACHFY010000001">
    <property type="protein sequence ID" value="MBB5252578.1"/>
    <property type="molecule type" value="Genomic_DNA"/>
</dbReference>
<dbReference type="Pfam" id="PF00591">
    <property type="entry name" value="Glycos_transf_3"/>
    <property type="match status" value="1"/>
</dbReference>
<feature type="binding site" evidence="4">
    <location>
        <position position="224"/>
    </location>
    <ligand>
        <name>Mg(2+)</name>
        <dbReference type="ChEBI" id="CHEBI:18420"/>
        <label>2</label>
    </ligand>
</feature>
<keyword evidence="3 4" id="KW-0808">Transferase</keyword>
<reference evidence="8 9" key="1">
    <citation type="submission" date="2019-10" db="EMBL/GenBank/DDBJ databases">
        <title>Genome Sequences from Six Type Strain Members of the Archaeal Family Sulfolobaceae: Acidianus ambivalens, Acidianus infernus, Metallosphaera prunae, Stygiolobus azoricus, Sulfolobus metallicus, and Sulfurisphaera ohwakuensis.</title>
        <authorList>
            <person name="Counts J.A."/>
            <person name="Kelly R.M."/>
        </authorList>
    </citation>
    <scope>NUCLEOTIDE SEQUENCE [LARGE SCALE GENOMIC DNA]</scope>
    <source>
        <strain evidence="8 9">TA-1</strain>
    </source>
</reference>
<feature type="domain" description="Glycosyl transferase family 3" evidence="5">
    <location>
        <begin position="73"/>
        <end position="320"/>
    </location>
</feature>
<dbReference type="Proteomes" id="UP000427373">
    <property type="component" value="Chromosome"/>
</dbReference>
<keyword evidence="4" id="KW-0460">Magnesium</keyword>
<dbReference type="GO" id="GO:0000162">
    <property type="term" value="P:L-tryptophan biosynthetic process"/>
    <property type="evidence" value="ECO:0007669"/>
    <property type="project" value="UniProtKB-UniRule"/>
</dbReference>
<dbReference type="Pfam" id="PF02885">
    <property type="entry name" value="Glycos_trans_3N"/>
    <property type="match status" value="1"/>
</dbReference>
<sequence>MNTAELLRKIIRRENLTEDEARSIANSVMKAEVPEIVTAGFLVGLATKGESVEEITGFAKAMRDNALHINFPSALDTAGTGGDGLNTLNVSTAVALLISQVYPVAKHGNRAVSGKSGSADVLEALGYNIIVKPELAEKLIKESKFVFLFAQLYHPAMKNVANVRKTLGVRTIFNVLGPLTNPANARYQMIGVFSKEFLPKLAEAVVRLDYDRVILYNGFPSLDEISTQGITYVYEIEKDKIVSYTVSINDFGLKDEIPVSKLTVNDATHSALRILKAFKGKDEEARRFIGINTAMALYLIRKVKDLKDGYEYALQLMDSGIPHVRSLIEKNGDLSNFNKLVEKID</sequence>
<comment type="cofactor">
    <cofactor evidence="4">
        <name>Mg(2+)</name>
        <dbReference type="ChEBI" id="CHEBI:18420"/>
    </cofactor>
    <text evidence="4">Binds 2 magnesium ions per monomer.</text>
</comment>
<dbReference type="InterPro" id="IPR000312">
    <property type="entry name" value="Glycosyl_Trfase_fam3"/>
</dbReference>
<evidence type="ECO:0000256" key="4">
    <source>
        <dbReference type="HAMAP-Rule" id="MF_00211"/>
    </source>
</evidence>
<dbReference type="PANTHER" id="PTHR43285">
    <property type="entry name" value="ANTHRANILATE PHOSPHORIBOSYLTRANSFERASE"/>
    <property type="match status" value="1"/>
</dbReference>
<feature type="binding site" evidence="4">
    <location>
        <position position="164"/>
    </location>
    <ligand>
        <name>anthranilate</name>
        <dbReference type="ChEBI" id="CHEBI:16567"/>
        <label>2</label>
    </ligand>
</feature>
<comment type="catalytic activity">
    <reaction evidence="4">
        <text>N-(5-phospho-beta-D-ribosyl)anthranilate + diphosphate = 5-phospho-alpha-D-ribose 1-diphosphate + anthranilate</text>
        <dbReference type="Rhea" id="RHEA:11768"/>
        <dbReference type="ChEBI" id="CHEBI:16567"/>
        <dbReference type="ChEBI" id="CHEBI:18277"/>
        <dbReference type="ChEBI" id="CHEBI:33019"/>
        <dbReference type="ChEBI" id="CHEBI:58017"/>
        <dbReference type="EC" id="2.4.2.18"/>
    </reaction>
</comment>
<dbReference type="GO" id="GO:0004048">
    <property type="term" value="F:anthranilate phosphoribosyltransferase activity"/>
    <property type="evidence" value="ECO:0007669"/>
    <property type="project" value="UniProtKB-UniRule"/>
</dbReference>
<dbReference type="GO" id="GO:0000287">
    <property type="term" value="F:magnesium ion binding"/>
    <property type="evidence" value="ECO:0007669"/>
    <property type="project" value="UniProtKB-UniRule"/>
</dbReference>
<gene>
    <name evidence="4 8" type="primary">trpD</name>
    <name evidence="8" type="ORF">D1869_07160</name>
    <name evidence="7" type="ORF">HNQ62_000296</name>
</gene>
<keyword evidence="4" id="KW-0822">Tryptophan biosynthesis</keyword>
<dbReference type="Gene3D" id="1.20.970.10">
    <property type="entry name" value="Transferase, Pyrimidine Nucleoside Phosphorylase, Chain C"/>
    <property type="match status" value="1"/>
</dbReference>
<dbReference type="GeneID" id="1459229"/>
<feature type="binding site" evidence="4">
    <location>
        <begin position="89"/>
        <end position="92"/>
    </location>
    <ligand>
        <name>5-phospho-alpha-D-ribose 1-diphosphate</name>
        <dbReference type="ChEBI" id="CHEBI:58017"/>
    </ligand>
</feature>
<dbReference type="HAMAP" id="MF_00211">
    <property type="entry name" value="TrpD"/>
    <property type="match status" value="1"/>
</dbReference>
<dbReference type="NCBIfam" id="TIGR01245">
    <property type="entry name" value="trpD"/>
    <property type="match status" value="1"/>
</dbReference>
<dbReference type="EMBL" id="CP045484">
    <property type="protein sequence ID" value="QGR16979.1"/>
    <property type="molecule type" value="Genomic_DNA"/>
</dbReference>
<dbReference type="InterPro" id="IPR036320">
    <property type="entry name" value="Glycosyl_Trfase_fam3_N_dom_sf"/>
</dbReference>
<organism evidence="8 9">
    <name type="scientific">Sulfurisphaera ohwakuensis</name>
    <dbReference type="NCBI Taxonomy" id="69656"/>
    <lineage>
        <taxon>Archaea</taxon>
        <taxon>Thermoproteota</taxon>
        <taxon>Thermoprotei</taxon>
        <taxon>Sulfolobales</taxon>
        <taxon>Sulfolobaceae</taxon>
        <taxon>Sulfurisphaera</taxon>
    </lineage>
</organism>
<feature type="binding site" evidence="4">
    <location>
        <position position="79"/>
    </location>
    <ligand>
        <name>anthranilate</name>
        <dbReference type="ChEBI" id="CHEBI:16567"/>
        <label>1</label>
    </ligand>
</feature>